<dbReference type="KEGG" id="gim:F1728_25585"/>
<gene>
    <name evidence="2" type="ORF">F1728_25585</name>
</gene>
<keyword evidence="3" id="KW-1185">Reference proteome</keyword>
<evidence type="ECO:0000313" key="3">
    <source>
        <dbReference type="Proteomes" id="UP000427281"/>
    </source>
</evidence>
<sequence>MDRCLPFLILTQLVFSISASSTTDAAETRPLTIKEINQIWQQRRERLQAMKVELSLEMATSKLLLYPEEETPVNQPSAHAPLTKAEMEHLKKELVINHARYSILLDSPRIRYRYWGRFPSDRLKKTVSFDINCFSDGQTVTRLHQSQGTPSIHIFKIPETSDVIFSLSQLPLRWALLAGDRNLGETLKGFTVRNKTEPILNLDCTVLERTDSEGTASLWIAPKSHDCTVLKYEYHNTDKLLVSSQIQYKIDKQWGQVPTTCELKCFYGNENLLRNSYKFTFDAFHVNESITAEEFLVKFLQGARVWDSRKRDADGKVIPYTVKQIIIPC</sequence>
<organism evidence="2 3">
    <name type="scientific">Gimesia benthica</name>
    <dbReference type="NCBI Taxonomy" id="2608982"/>
    <lineage>
        <taxon>Bacteria</taxon>
        <taxon>Pseudomonadati</taxon>
        <taxon>Planctomycetota</taxon>
        <taxon>Planctomycetia</taxon>
        <taxon>Planctomycetales</taxon>
        <taxon>Planctomycetaceae</taxon>
        <taxon>Gimesia</taxon>
    </lineage>
</organism>
<accession>A0A6I6AHV1</accession>
<dbReference type="AlphaFoldDB" id="A0A6I6AHV1"/>
<protein>
    <submittedName>
        <fullName evidence="2">Uncharacterized protein</fullName>
    </submittedName>
</protein>
<keyword evidence="1" id="KW-0732">Signal</keyword>
<dbReference type="EMBL" id="CP043930">
    <property type="protein sequence ID" value="QGQ25838.1"/>
    <property type="molecule type" value="Genomic_DNA"/>
</dbReference>
<name>A0A6I6AHV1_9PLAN</name>
<dbReference type="RefSeq" id="WP_155366432.1">
    <property type="nucleotide sequence ID" value="NZ_CP043930.1"/>
</dbReference>
<evidence type="ECO:0000256" key="1">
    <source>
        <dbReference type="SAM" id="SignalP"/>
    </source>
</evidence>
<dbReference type="Proteomes" id="UP000427281">
    <property type="component" value="Chromosome"/>
</dbReference>
<feature type="chain" id="PRO_5026089683" evidence="1">
    <location>
        <begin position="26"/>
        <end position="329"/>
    </location>
</feature>
<evidence type="ECO:0000313" key="2">
    <source>
        <dbReference type="EMBL" id="QGQ25838.1"/>
    </source>
</evidence>
<feature type="signal peptide" evidence="1">
    <location>
        <begin position="1"/>
        <end position="25"/>
    </location>
</feature>
<reference evidence="2 3" key="1">
    <citation type="submission" date="2019-09" db="EMBL/GenBank/DDBJ databases">
        <title>Gimesia benthica sp. nov., a novel bacterium isolated from deep-sea water of the Northwest Indian Ocean.</title>
        <authorList>
            <person name="Dai X."/>
        </authorList>
    </citation>
    <scope>NUCLEOTIDE SEQUENCE [LARGE SCALE GENOMIC DNA]</scope>
    <source>
        <strain evidence="2 3">E7</strain>
    </source>
</reference>
<proteinExistence type="predicted"/>